<keyword evidence="1" id="KW-0472">Membrane</keyword>
<keyword evidence="1" id="KW-0812">Transmembrane</keyword>
<feature type="transmembrane region" description="Helical" evidence="1">
    <location>
        <begin position="64"/>
        <end position="84"/>
    </location>
</feature>
<feature type="transmembrane region" description="Helical" evidence="1">
    <location>
        <begin position="189"/>
        <end position="207"/>
    </location>
</feature>
<organism evidence="2 3">
    <name type="scientific">Arcobacter roscoffensis</name>
    <dbReference type="NCBI Taxonomy" id="2961520"/>
    <lineage>
        <taxon>Bacteria</taxon>
        <taxon>Pseudomonadati</taxon>
        <taxon>Campylobacterota</taxon>
        <taxon>Epsilonproteobacteria</taxon>
        <taxon>Campylobacterales</taxon>
        <taxon>Arcobacteraceae</taxon>
        <taxon>Arcobacter</taxon>
    </lineage>
</organism>
<evidence type="ECO:0000313" key="3">
    <source>
        <dbReference type="Proteomes" id="UP001060012"/>
    </source>
</evidence>
<feature type="transmembrane region" description="Helical" evidence="1">
    <location>
        <begin position="119"/>
        <end position="139"/>
    </location>
</feature>
<gene>
    <name evidence="2" type="ORF">NJU99_05115</name>
</gene>
<protein>
    <submittedName>
        <fullName evidence="2">Uncharacterized protein</fullName>
    </submittedName>
</protein>
<sequence>MNDVLTTIFYGVISSIIAAIILELARKNSSWIPSPSENKSLKNTLESIEENDVRSRNKEKLNRTFFNMFFYFYTFMLLYLALLMPPLLKGGLLNKGVVYLDDARFIGAYLPHILIQSNIVQSVFIGIAIVFYLPLLLIVNKCSLYIALIVDKFKLVDFYEWRRIQTLIFMVFSSIIAILSIWLYNEMSIGKAFSSFLTFIFLGFVLASGKR</sequence>
<evidence type="ECO:0000256" key="1">
    <source>
        <dbReference type="SAM" id="Phobius"/>
    </source>
</evidence>
<accession>A0ABY5E6I5</accession>
<dbReference type="EMBL" id="CP100595">
    <property type="protein sequence ID" value="UTJ07477.1"/>
    <property type="molecule type" value="Genomic_DNA"/>
</dbReference>
<dbReference type="Proteomes" id="UP001060012">
    <property type="component" value="Chromosome"/>
</dbReference>
<dbReference type="RefSeq" id="WP_254577651.1">
    <property type="nucleotide sequence ID" value="NZ_CP100595.1"/>
</dbReference>
<evidence type="ECO:0000313" key="2">
    <source>
        <dbReference type="EMBL" id="UTJ07477.1"/>
    </source>
</evidence>
<keyword evidence="3" id="KW-1185">Reference proteome</keyword>
<feature type="transmembrane region" description="Helical" evidence="1">
    <location>
        <begin position="6"/>
        <end position="25"/>
    </location>
</feature>
<feature type="transmembrane region" description="Helical" evidence="1">
    <location>
        <begin position="164"/>
        <end position="183"/>
    </location>
</feature>
<reference evidence="2" key="1">
    <citation type="submission" date="2022-07" db="EMBL/GenBank/DDBJ databases">
        <title>Arcobacter roscoffensis sp. nov., a marine bacterium isolated from coastal seawater collected from Roscoff, France.</title>
        <authorList>
            <person name="Pascual J."/>
            <person name="Lepeaux C."/>
            <person name="Methner A."/>
            <person name="Overmann J."/>
        </authorList>
    </citation>
    <scope>NUCLEOTIDE SEQUENCE</scope>
    <source>
        <strain evidence="2">ARW1-2F2</strain>
    </source>
</reference>
<proteinExistence type="predicted"/>
<keyword evidence="1" id="KW-1133">Transmembrane helix</keyword>
<name>A0ABY5E6I5_9BACT</name>